<dbReference type="Proteomes" id="UP000000483">
    <property type="component" value="Chromosome"/>
</dbReference>
<dbReference type="eggNOG" id="ENOG502ZBKH">
    <property type="taxonomic scope" value="Bacteria"/>
</dbReference>
<proteinExistence type="predicted"/>
<reference evidence="2" key="2">
    <citation type="submission" date="2011-03" db="EMBL/GenBank/DDBJ databases">
        <title>The complete genome of Desulfobacca acetoxidans DSM 11109.</title>
        <authorList>
            <consortium name="US DOE Joint Genome Institute (JGI-PGF)"/>
            <person name="Lucas S."/>
            <person name="Copeland A."/>
            <person name="Lapidus A."/>
            <person name="Bruce D."/>
            <person name="Goodwin L."/>
            <person name="Pitluck S."/>
            <person name="Peters L."/>
            <person name="Kyrpides N."/>
            <person name="Mavromatis K."/>
            <person name="Ivanova N."/>
            <person name="Ovchinnikova G."/>
            <person name="Teshima H."/>
            <person name="Detter J.C."/>
            <person name="Han C."/>
            <person name="Land M."/>
            <person name="Hauser L."/>
            <person name="Markowitz V."/>
            <person name="Cheng J.-F."/>
            <person name="Hugenholtz P."/>
            <person name="Woyke T."/>
            <person name="Wu D."/>
            <person name="Spring S."/>
            <person name="Schueler E."/>
            <person name="Brambilla E."/>
            <person name="Klenk H.-P."/>
            <person name="Eisen J.A."/>
        </authorList>
    </citation>
    <scope>NUCLEOTIDE SEQUENCE [LARGE SCALE GENOMIC DNA]</scope>
    <source>
        <strain evidence="2">ATCC 700848 / DSM 11109 / ASRB2</strain>
    </source>
</reference>
<reference evidence="1 2" key="1">
    <citation type="journal article" date="2011" name="Stand. Genomic Sci.">
        <title>Complete genome sequence of the acetate-degrading sulfate reducer Desulfobacca acetoxidans type strain (ASRB2).</title>
        <authorList>
            <person name="Goker M."/>
            <person name="Teshima H."/>
            <person name="Lapidus A."/>
            <person name="Nolan M."/>
            <person name="Lucas S."/>
            <person name="Hammon N."/>
            <person name="Deshpande S."/>
            <person name="Cheng J.F."/>
            <person name="Tapia R."/>
            <person name="Han C."/>
            <person name="Goodwin L."/>
            <person name="Pitluck S."/>
            <person name="Huntemann M."/>
            <person name="Liolios K."/>
            <person name="Ivanova N."/>
            <person name="Pagani I."/>
            <person name="Mavromatis K."/>
            <person name="Ovchinikova G."/>
            <person name="Pati A."/>
            <person name="Chen A."/>
            <person name="Palaniappan K."/>
            <person name="Land M."/>
            <person name="Hauser L."/>
            <person name="Brambilla E.M."/>
            <person name="Rohde M."/>
            <person name="Spring S."/>
            <person name="Detter J.C."/>
            <person name="Woyke T."/>
            <person name="Bristow J."/>
            <person name="Eisen J.A."/>
            <person name="Markowitz V."/>
            <person name="Hugenholtz P."/>
            <person name="Kyrpides N.C."/>
            <person name="Klenk H.P."/>
        </authorList>
    </citation>
    <scope>NUCLEOTIDE SEQUENCE [LARGE SCALE GENOMIC DNA]</scope>
    <source>
        <strain evidence="2">ATCC 700848 / DSM 11109 / ASRB2</strain>
    </source>
</reference>
<dbReference type="HOGENOM" id="CLU_1330151_0_0_7"/>
<evidence type="ECO:0000313" key="2">
    <source>
        <dbReference type="Proteomes" id="UP000000483"/>
    </source>
</evidence>
<dbReference type="RefSeq" id="WP_013707535.1">
    <property type="nucleotide sequence ID" value="NC_015388.1"/>
</dbReference>
<dbReference type="KEGG" id="dao:Desac_2609"/>
<sequence length="211" mass="21852">MKRQLLIYTLVVLFVITGAGCATNGHYDPARSTGAGALGGAAVGSALGSIIGAATGSAGTGAWVGAATGAIVGGVGGFLYAKHKESQTRDAQMAAETYNYSPGRGDIVSIENVELKPSRVKAGDTINLSATYTLLSGSGQPNNVTLIREVQSGSQRVLNPDQVRLTKPNGTFVDQVSLAIPKEFPRGDYSVVTKVLTDRAMDERASSFTVE</sequence>
<keyword evidence="2" id="KW-1185">Reference proteome</keyword>
<accession>F2NDS9</accession>
<name>F2NDS9_DESAR</name>
<gene>
    <name evidence="1" type="ordered locus">Desac_2609</name>
</gene>
<evidence type="ECO:0000313" key="1">
    <source>
        <dbReference type="EMBL" id="AEB10426.1"/>
    </source>
</evidence>
<dbReference type="STRING" id="880072.Desac_2609"/>
<dbReference type="AlphaFoldDB" id="F2NDS9"/>
<protein>
    <submittedName>
        <fullName evidence="1">Uncharacterized protein</fullName>
    </submittedName>
</protein>
<organism evidence="1 2">
    <name type="scientific">Desulfobacca acetoxidans (strain ATCC 700848 / DSM 11109 / ASRB2)</name>
    <dbReference type="NCBI Taxonomy" id="880072"/>
    <lineage>
        <taxon>Bacteria</taxon>
        <taxon>Pseudomonadati</taxon>
        <taxon>Thermodesulfobacteriota</taxon>
        <taxon>Desulfobaccia</taxon>
        <taxon>Desulfobaccales</taxon>
        <taxon>Desulfobaccaceae</taxon>
        <taxon>Desulfobacca</taxon>
    </lineage>
</organism>
<dbReference type="EMBL" id="CP002629">
    <property type="protein sequence ID" value="AEB10426.1"/>
    <property type="molecule type" value="Genomic_DNA"/>
</dbReference>
<dbReference type="PROSITE" id="PS51257">
    <property type="entry name" value="PROKAR_LIPOPROTEIN"/>
    <property type="match status" value="1"/>
</dbReference>